<dbReference type="PANTHER" id="PTHR12790:SF0">
    <property type="entry name" value="RNA POLYMERASE I-SPECIFIC TRANSCRIPTION INITIATION FACTOR RRN3-RELATED"/>
    <property type="match status" value="1"/>
</dbReference>
<feature type="region of interest" description="Disordered" evidence="2">
    <location>
        <begin position="1"/>
        <end position="31"/>
    </location>
</feature>
<dbReference type="PANTHER" id="PTHR12790">
    <property type="entry name" value="TRANSCRIPTION INITIATION FACTOR IA RRN3"/>
    <property type="match status" value="1"/>
</dbReference>
<name>A0A1D1YDT3_9ARAE</name>
<evidence type="ECO:0000256" key="1">
    <source>
        <dbReference type="ARBA" id="ARBA00010098"/>
    </source>
</evidence>
<dbReference type="InterPro" id="IPR007991">
    <property type="entry name" value="RNA_pol_I_trans_ini_fac_RRN3"/>
</dbReference>
<dbReference type="GO" id="GO:0005634">
    <property type="term" value="C:nucleus"/>
    <property type="evidence" value="ECO:0007669"/>
    <property type="project" value="TreeGrafter"/>
</dbReference>
<feature type="non-terminal residue" evidence="3">
    <location>
        <position position="1"/>
    </location>
</feature>
<dbReference type="Pfam" id="PF05327">
    <property type="entry name" value="RRN3"/>
    <property type="match status" value="1"/>
</dbReference>
<proteinExistence type="inferred from homology"/>
<comment type="similarity">
    <text evidence="1">Belongs to the RRN3 family.</text>
</comment>
<accession>A0A1D1YDT3</accession>
<keyword evidence="3" id="KW-0648">Protein biosynthesis</keyword>
<evidence type="ECO:0000313" key="3">
    <source>
        <dbReference type="EMBL" id="JAT52796.1"/>
    </source>
</evidence>
<dbReference type="GO" id="GO:0003743">
    <property type="term" value="F:translation initiation factor activity"/>
    <property type="evidence" value="ECO:0007669"/>
    <property type="project" value="UniProtKB-KW"/>
</dbReference>
<dbReference type="GO" id="GO:0001181">
    <property type="term" value="F:RNA polymerase I general transcription initiation factor activity"/>
    <property type="evidence" value="ECO:0007669"/>
    <property type="project" value="InterPro"/>
</dbReference>
<organism evidence="3">
    <name type="scientific">Anthurium amnicola</name>
    <dbReference type="NCBI Taxonomy" id="1678845"/>
    <lineage>
        <taxon>Eukaryota</taxon>
        <taxon>Viridiplantae</taxon>
        <taxon>Streptophyta</taxon>
        <taxon>Embryophyta</taxon>
        <taxon>Tracheophyta</taxon>
        <taxon>Spermatophyta</taxon>
        <taxon>Magnoliopsida</taxon>
        <taxon>Liliopsida</taxon>
        <taxon>Araceae</taxon>
        <taxon>Pothoideae</taxon>
        <taxon>Potheae</taxon>
        <taxon>Anthurium</taxon>
    </lineage>
</organism>
<protein>
    <submittedName>
        <fullName evidence="3">RNA polymerase I-specific transcription initiation factor RRN3</fullName>
    </submittedName>
</protein>
<dbReference type="GO" id="GO:0001042">
    <property type="term" value="F:RNA polymerase I core binding"/>
    <property type="evidence" value="ECO:0007669"/>
    <property type="project" value="TreeGrafter"/>
</dbReference>
<keyword evidence="3" id="KW-0396">Initiation factor</keyword>
<sequence>RRPHPNSRPGSGERGSPRGRRRPLASLPTPGSCWRRLRGIPLSRTMGAEFADPREVDMSGAAGDGPYFSDSEVVAHVRQALQAVSLGDREQYDWLLYEVLEPIGKMDADQEALLVTTLRALAGAVSHIDVDQHRSLYSSLFKMSLWKHGPDVRGALVDLIICLAASSGVYLDGCLDMLVRNFLPPRKLQEYLSEHDWLSRKKDVVDCVLSALQEITDLVPITPMRLWPIIVREMPRSATKKEIVLYVECMLRLESSMIGEFIGSLLLKALIDRLIDLDVDISWEEILQEDNSKGIFDMELEDAQENAGDDDKVGKIRQEIQDCLQGNNVAEKLDSLDSLMALACEHLKSCADDGRLMQVFETLIESFQKTVLNAYRSKFTQFVVFYACSLDPENCGAKFAFLLKDIFLSRTNPPLLRMSGVAYLASYLSRAKFLGSSLVADILERLVDWCFEYCQFVDSNKTINPKVHTVFYSGCQAVMYIFCFRLKSLMSDSYLRSRLFQMPLESVLRHPLDPLKVCLPSIVEEFLRQAKAAHLFSTSRTFLFDNLLESEWSQAFGGIERLDMFFPFDPYLLKESDRFIRPNFEFWSTVKKPYDDYSSEEEYADETFEEEHAQKFEKTYFGDDIGGFGEDHSDSDSEDDLGLSMNKMSITPRDTSKHHIVHNNAIPTRMPARIRPSTSPC</sequence>
<dbReference type="GO" id="GO:0006361">
    <property type="term" value="P:transcription initiation at RNA polymerase I promoter"/>
    <property type="evidence" value="ECO:0007669"/>
    <property type="project" value="InterPro"/>
</dbReference>
<reference evidence="3" key="1">
    <citation type="submission" date="2015-07" db="EMBL/GenBank/DDBJ databases">
        <title>Transcriptome Assembly of Anthurium amnicola.</title>
        <authorList>
            <person name="Suzuki J."/>
        </authorList>
    </citation>
    <scope>NUCLEOTIDE SEQUENCE</scope>
</reference>
<dbReference type="AlphaFoldDB" id="A0A1D1YDT3"/>
<evidence type="ECO:0000256" key="2">
    <source>
        <dbReference type="SAM" id="MobiDB-lite"/>
    </source>
</evidence>
<feature type="region of interest" description="Disordered" evidence="2">
    <location>
        <begin position="627"/>
        <end position="646"/>
    </location>
</feature>
<gene>
    <name evidence="3" type="primary">RRN3_3</name>
    <name evidence="3" type="ORF">g.99267</name>
</gene>
<dbReference type="EMBL" id="GDJX01015140">
    <property type="protein sequence ID" value="JAT52796.1"/>
    <property type="molecule type" value="Transcribed_RNA"/>
</dbReference>